<sequence>MESSQESPQELAELVKGSCDHLPERSRMLKENGESDDVADEKLVPDDSALKTNKVVSEVKFISVDSQNGDAKIDIENLKIAFAGMSKEELMKFANDPFWIRLRWFLFISFWLLWVAMLAGAVTIIVMAPKCAAPAPLKWWEQSPLYQVFVPSFKDGEETQDGSGDLKGLQSKLDYIEDLGVKGVALSSILKVSTGGSDEAVEDFKDIDPRYGTLEEFRSLIASLKEKGLHLVLSLVPNHSSNKHPWFVKSQRNDTRYKDYYIWSSGPPIYDSEGGTPVPPNNWMSVQGGGSAWEWSEVRKAFYLHQFHVDEPDLNFANPAVIEEFKEIFKFWLDLGVSGFQLEKVEYLLEDPSRQDEAVSRLPGVTHNEYNFYSHLRTMNQPGIVDVLAEWKKVIQNNTDGTKMLSVVGSLPLDKLFDQNGSTLNTPIDLQQTNTGFYQLKNGFTASDLNKTIQKYLDRLPNNTRPTWQLSTSVSSRVASRLSYEYVDGLNMISMLLPGTPITLYGEEIGMEDAAGSGEHLARCVMSWSNATNAGFSDVVPVYHTSKNYETVNVKAQTETAGSSLSLYKELVEARSSPSIMYGTREFAVIGNNMVFAFTRIKSGNPGYLVAFNTADEEVTVSFSKLKSVPEELNVLLKSSNFNSTGIKAKLVPLSLLRRKCMPLQSFLNGHRCRAQGKIFFASLLL</sequence>
<keyword evidence="3" id="KW-1133">Transmembrane helix</keyword>
<dbReference type="Pfam" id="PF16028">
    <property type="entry name" value="SLC3A2_N"/>
    <property type="match status" value="1"/>
</dbReference>
<organism evidence="5 6">
    <name type="scientific">Coptotermes formosanus</name>
    <name type="common">Formosan subterranean termite</name>
    <dbReference type="NCBI Taxonomy" id="36987"/>
    <lineage>
        <taxon>Eukaryota</taxon>
        <taxon>Metazoa</taxon>
        <taxon>Ecdysozoa</taxon>
        <taxon>Arthropoda</taxon>
        <taxon>Hexapoda</taxon>
        <taxon>Insecta</taxon>
        <taxon>Pterygota</taxon>
        <taxon>Neoptera</taxon>
        <taxon>Polyneoptera</taxon>
        <taxon>Dictyoptera</taxon>
        <taxon>Blattodea</taxon>
        <taxon>Blattoidea</taxon>
        <taxon>Termitoidae</taxon>
        <taxon>Rhinotermitidae</taxon>
        <taxon>Coptotermes</taxon>
    </lineage>
</organism>
<comment type="caution">
    <text evidence="5">The sequence shown here is derived from an EMBL/GenBank/DDBJ whole genome shotgun (WGS) entry which is preliminary data.</text>
</comment>
<dbReference type="GO" id="GO:0016323">
    <property type="term" value="C:basolateral plasma membrane"/>
    <property type="evidence" value="ECO:0007669"/>
    <property type="project" value="TreeGrafter"/>
</dbReference>
<dbReference type="SMART" id="SM00642">
    <property type="entry name" value="Aamy"/>
    <property type="match status" value="1"/>
</dbReference>
<dbReference type="InterPro" id="IPR006047">
    <property type="entry name" value="GH13_cat_dom"/>
</dbReference>
<dbReference type="GO" id="GO:1903801">
    <property type="term" value="P:L-leucine import across plasma membrane"/>
    <property type="evidence" value="ECO:0007669"/>
    <property type="project" value="TreeGrafter"/>
</dbReference>
<dbReference type="GO" id="GO:0015823">
    <property type="term" value="P:phenylalanine transport"/>
    <property type="evidence" value="ECO:0007669"/>
    <property type="project" value="TreeGrafter"/>
</dbReference>
<keyword evidence="3" id="KW-0472">Membrane</keyword>
<dbReference type="InParanoid" id="A0A6L2PDN3"/>
<dbReference type="PANTHER" id="PTHR46673">
    <property type="entry name" value="4F2 CELL-SURFACE ANTIGEN HEAVY CHAIN"/>
    <property type="match status" value="1"/>
</dbReference>
<dbReference type="OrthoDB" id="204980at2759"/>
<evidence type="ECO:0000256" key="1">
    <source>
        <dbReference type="ARBA" id="ARBA00001657"/>
    </source>
</evidence>
<dbReference type="GO" id="GO:0016324">
    <property type="term" value="C:apical plasma membrane"/>
    <property type="evidence" value="ECO:0007669"/>
    <property type="project" value="TreeGrafter"/>
</dbReference>
<evidence type="ECO:0000259" key="4">
    <source>
        <dbReference type="SMART" id="SM00642"/>
    </source>
</evidence>
<keyword evidence="3" id="KW-0812">Transmembrane</keyword>
<feature type="transmembrane region" description="Helical" evidence="3">
    <location>
        <begin position="104"/>
        <end position="128"/>
    </location>
</feature>
<dbReference type="AlphaFoldDB" id="A0A6L2PDN3"/>
<dbReference type="InterPro" id="IPR045857">
    <property type="entry name" value="O16G_dom_2"/>
</dbReference>
<dbReference type="GO" id="GO:0015180">
    <property type="term" value="F:L-alanine transmembrane transporter activity"/>
    <property type="evidence" value="ECO:0007669"/>
    <property type="project" value="TreeGrafter"/>
</dbReference>
<gene>
    <name evidence="5" type="ORF">Cfor_11363</name>
</gene>
<accession>A0A6L2PDN3</accession>
<protein>
    <recommendedName>
        <fullName evidence="2">alpha-glucosidase</fullName>
        <ecNumber evidence="2">3.2.1.20</ecNumber>
    </recommendedName>
</protein>
<dbReference type="EMBL" id="BLKM01006623">
    <property type="protein sequence ID" value="GFG28468.1"/>
    <property type="molecule type" value="Genomic_DNA"/>
</dbReference>
<evidence type="ECO:0000313" key="5">
    <source>
        <dbReference type="EMBL" id="GFG28468.1"/>
    </source>
</evidence>
<dbReference type="InterPro" id="IPR013780">
    <property type="entry name" value="Glyco_hydro_b"/>
</dbReference>
<evidence type="ECO:0000256" key="2">
    <source>
        <dbReference type="ARBA" id="ARBA00012741"/>
    </source>
</evidence>
<dbReference type="Pfam" id="PF00128">
    <property type="entry name" value="Alpha-amylase"/>
    <property type="match status" value="1"/>
</dbReference>
<dbReference type="InterPro" id="IPR042280">
    <property type="entry name" value="SLC3A2"/>
</dbReference>
<dbReference type="Proteomes" id="UP000502823">
    <property type="component" value="Unassembled WGS sequence"/>
</dbReference>
<dbReference type="Gene3D" id="3.20.20.80">
    <property type="entry name" value="Glycosidases"/>
    <property type="match status" value="2"/>
</dbReference>
<dbReference type="InterPro" id="IPR017853">
    <property type="entry name" value="GH"/>
</dbReference>
<dbReference type="PANTHER" id="PTHR46673:SF1">
    <property type="entry name" value="4F2 CELL-SURFACE ANTIGEN HEAVY CHAIN"/>
    <property type="match status" value="1"/>
</dbReference>
<dbReference type="GO" id="GO:0004558">
    <property type="term" value="F:alpha-1,4-glucosidase activity"/>
    <property type="evidence" value="ECO:0007669"/>
    <property type="project" value="UniProtKB-EC"/>
</dbReference>
<keyword evidence="6" id="KW-1185">Reference proteome</keyword>
<dbReference type="EC" id="3.2.1.20" evidence="2"/>
<dbReference type="GO" id="GO:0015190">
    <property type="term" value="F:L-leucine transmembrane transporter activity"/>
    <property type="evidence" value="ECO:0007669"/>
    <property type="project" value="TreeGrafter"/>
</dbReference>
<dbReference type="Gene3D" id="3.90.400.10">
    <property type="entry name" value="Oligo-1,6-glucosidase, Domain 2"/>
    <property type="match status" value="1"/>
</dbReference>
<feature type="domain" description="Glycosyl hydrolase family 13 catalytic" evidence="4">
    <location>
        <begin position="147"/>
        <end position="575"/>
    </location>
</feature>
<evidence type="ECO:0000256" key="3">
    <source>
        <dbReference type="SAM" id="Phobius"/>
    </source>
</evidence>
<dbReference type="GO" id="GO:0015173">
    <property type="term" value="F:aromatic amino acid transmembrane transporter activity"/>
    <property type="evidence" value="ECO:0007669"/>
    <property type="project" value="TreeGrafter"/>
</dbReference>
<dbReference type="Gene3D" id="2.60.40.1180">
    <property type="entry name" value="Golgi alpha-mannosidase II"/>
    <property type="match status" value="1"/>
</dbReference>
<dbReference type="SUPFAM" id="SSF51445">
    <property type="entry name" value="(Trans)glycosidases"/>
    <property type="match status" value="1"/>
</dbReference>
<dbReference type="InterPro" id="IPR031984">
    <property type="entry name" value="SLC3A2_N"/>
</dbReference>
<reference evidence="6" key="1">
    <citation type="submission" date="2020-01" db="EMBL/GenBank/DDBJ databases">
        <title>Draft genome sequence of the Termite Coptotermes fromosanus.</title>
        <authorList>
            <person name="Itakura S."/>
            <person name="Yosikawa Y."/>
            <person name="Umezawa K."/>
        </authorList>
    </citation>
    <scope>NUCLEOTIDE SEQUENCE [LARGE SCALE GENOMIC DNA]</scope>
</reference>
<dbReference type="GO" id="GO:0005975">
    <property type="term" value="P:carbohydrate metabolic process"/>
    <property type="evidence" value="ECO:0007669"/>
    <property type="project" value="InterPro"/>
</dbReference>
<dbReference type="GO" id="GO:1904273">
    <property type="term" value="P:L-alanine import across plasma membrane"/>
    <property type="evidence" value="ECO:0007669"/>
    <property type="project" value="TreeGrafter"/>
</dbReference>
<comment type="catalytic activity">
    <reaction evidence="1">
        <text>Hydrolysis of terminal, non-reducing (1-&gt;4)-linked alpha-D-glucose residues with release of alpha-D-glucose.</text>
        <dbReference type="EC" id="3.2.1.20"/>
    </reaction>
</comment>
<name>A0A6L2PDN3_COPFO</name>
<evidence type="ECO:0000313" key="6">
    <source>
        <dbReference type="Proteomes" id="UP000502823"/>
    </source>
</evidence>
<proteinExistence type="predicted"/>